<evidence type="ECO:0000313" key="4">
    <source>
        <dbReference type="WBParaSite" id="GPUH_0001004801-mRNA-1"/>
    </source>
</evidence>
<name>A0A183DMU5_9BILA</name>
<feature type="compositionally biased region" description="Basic and acidic residues" evidence="1">
    <location>
        <begin position="119"/>
        <end position="134"/>
    </location>
</feature>
<reference evidence="2 3" key="2">
    <citation type="submission" date="2018-11" db="EMBL/GenBank/DDBJ databases">
        <authorList>
            <consortium name="Pathogen Informatics"/>
        </authorList>
    </citation>
    <scope>NUCLEOTIDE SEQUENCE [LARGE SCALE GENOMIC DNA]</scope>
</reference>
<dbReference type="WBParaSite" id="GPUH_0001004801-mRNA-1">
    <property type="protein sequence ID" value="GPUH_0001004801-mRNA-1"/>
    <property type="gene ID" value="GPUH_0001004801"/>
</dbReference>
<dbReference type="Proteomes" id="UP000271098">
    <property type="component" value="Unassembled WGS sequence"/>
</dbReference>
<dbReference type="EMBL" id="UYRT01035912">
    <property type="protein sequence ID" value="VDK81053.1"/>
    <property type="molecule type" value="Genomic_DNA"/>
</dbReference>
<evidence type="ECO:0000313" key="3">
    <source>
        <dbReference type="Proteomes" id="UP000271098"/>
    </source>
</evidence>
<sequence>MELRVYDSSVGDDRDTTVSTVRLAFILHGPRIADEAAAGEDDDPCCRPHSPVDRQHTALNFSGRSTLQIRVVRWNVLERGEEDHLLPINILFSNAVLILLEGGMPPRRREKYSTLPKNQKRDAFCSERRPHPNM</sequence>
<evidence type="ECO:0000256" key="1">
    <source>
        <dbReference type="SAM" id="MobiDB-lite"/>
    </source>
</evidence>
<proteinExistence type="predicted"/>
<feature type="region of interest" description="Disordered" evidence="1">
    <location>
        <begin position="109"/>
        <end position="134"/>
    </location>
</feature>
<evidence type="ECO:0000313" key="2">
    <source>
        <dbReference type="EMBL" id="VDK81053.1"/>
    </source>
</evidence>
<accession>A0A183DMU5</accession>
<gene>
    <name evidence="2" type="ORF">GPUH_LOCUS10034</name>
</gene>
<protein>
    <submittedName>
        <fullName evidence="4">FBD domain-containing protein</fullName>
    </submittedName>
</protein>
<keyword evidence="3" id="KW-1185">Reference proteome</keyword>
<organism evidence="4">
    <name type="scientific">Gongylonema pulchrum</name>
    <dbReference type="NCBI Taxonomy" id="637853"/>
    <lineage>
        <taxon>Eukaryota</taxon>
        <taxon>Metazoa</taxon>
        <taxon>Ecdysozoa</taxon>
        <taxon>Nematoda</taxon>
        <taxon>Chromadorea</taxon>
        <taxon>Rhabditida</taxon>
        <taxon>Spirurina</taxon>
        <taxon>Spiruromorpha</taxon>
        <taxon>Spiruroidea</taxon>
        <taxon>Gongylonematidae</taxon>
        <taxon>Gongylonema</taxon>
    </lineage>
</organism>
<dbReference type="AlphaFoldDB" id="A0A183DMU5"/>
<reference evidence="4" key="1">
    <citation type="submission" date="2016-06" db="UniProtKB">
        <authorList>
            <consortium name="WormBaseParasite"/>
        </authorList>
    </citation>
    <scope>IDENTIFICATION</scope>
</reference>